<proteinExistence type="predicted"/>
<sequence length="398" mass="45411">MNNLDKKNVEELIKVSDYLLYDTITDLSDKKTISLPISELASLGAAASSLESKIRTVTETTNIDTKGFYRLYNQEKGDTLKKCKDGSYWGAFNTTDGKSKFAKLVEAEPIQQTKTIVMPIDPAIMMMAVAVASIEHQLKHIVEMEHQILSFLENDKQSEIETDVETLISILSKYKYNWDDNTFIKSNLNIVNDILKDSRKNINFYLKVLNDILDKKQLIVPNVKVNTAYEEIKNSFLYYRLSLYSFSLASLLEIVLNGSYKEEYILEVKREIEQKSNKYREMFNECSCYLENMCKSSLKSNVLKGIGNATKMTGKIIGNIPVVKDGKVDEFLISNGNKVKKSSHNVENKILKSFSKFNNPGTLVFTEQMNELNQIYNHTTNICFNSEKIFLVSDQGLN</sequence>
<dbReference type="EMBL" id="VUMM01000024">
    <property type="protein sequence ID" value="MSS02234.1"/>
    <property type="molecule type" value="Genomic_DNA"/>
</dbReference>
<dbReference type="AlphaFoldDB" id="A0A7X2N4B1"/>
<accession>A0A7X2N4B1</accession>
<evidence type="ECO:0000313" key="2">
    <source>
        <dbReference type="Proteomes" id="UP000470082"/>
    </source>
</evidence>
<organism evidence="1 2">
    <name type="scientific">Floccifex porci</name>
    <dbReference type="NCBI Taxonomy" id="2606629"/>
    <lineage>
        <taxon>Bacteria</taxon>
        <taxon>Bacillati</taxon>
        <taxon>Bacillota</taxon>
        <taxon>Erysipelotrichia</taxon>
        <taxon>Erysipelotrichales</taxon>
        <taxon>Erysipelotrichaceae</taxon>
        <taxon>Floccifex</taxon>
    </lineage>
</organism>
<dbReference type="RefSeq" id="WP_154461254.1">
    <property type="nucleotide sequence ID" value="NZ_VUMM01000024.1"/>
</dbReference>
<name>A0A7X2N4B1_9FIRM</name>
<reference evidence="1 2" key="1">
    <citation type="submission" date="2019-08" db="EMBL/GenBank/DDBJ databases">
        <title>In-depth cultivation of the pig gut microbiome towards novel bacterial diversity and tailored functional studies.</title>
        <authorList>
            <person name="Wylensek D."/>
            <person name="Hitch T.C.A."/>
            <person name="Clavel T."/>
        </authorList>
    </citation>
    <scope>NUCLEOTIDE SEQUENCE [LARGE SCALE GENOMIC DNA]</scope>
    <source>
        <strain evidence="1 2">LKV-178-WT-2G</strain>
    </source>
</reference>
<gene>
    <name evidence="1" type="ORF">FYJ50_09075</name>
</gene>
<keyword evidence="2" id="KW-1185">Reference proteome</keyword>
<protein>
    <submittedName>
        <fullName evidence="1">Uncharacterized protein</fullName>
    </submittedName>
</protein>
<evidence type="ECO:0000313" key="1">
    <source>
        <dbReference type="EMBL" id="MSS02234.1"/>
    </source>
</evidence>
<comment type="caution">
    <text evidence="1">The sequence shown here is derived from an EMBL/GenBank/DDBJ whole genome shotgun (WGS) entry which is preliminary data.</text>
</comment>
<dbReference type="Proteomes" id="UP000470082">
    <property type="component" value="Unassembled WGS sequence"/>
</dbReference>